<keyword evidence="2" id="KW-1185">Reference proteome</keyword>
<dbReference type="OrthoDB" id="1446979at2"/>
<organism evidence="1 2">
    <name type="scientific">Flagellimonas pacifica</name>
    <dbReference type="NCBI Taxonomy" id="1247520"/>
    <lineage>
        <taxon>Bacteria</taxon>
        <taxon>Pseudomonadati</taxon>
        <taxon>Bacteroidota</taxon>
        <taxon>Flavobacteriia</taxon>
        <taxon>Flavobacteriales</taxon>
        <taxon>Flavobacteriaceae</taxon>
        <taxon>Flagellimonas</taxon>
    </lineage>
</organism>
<protein>
    <submittedName>
        <fullName evidence="1">Uncharacterized protein</fullName>
    </submittedName>
</protein>
<dbReference type="RefSeq" id="WP_133067216.1">
    <property type="nucleotide sequence ID" value="NZ_OBEH01000002.1"/>
</dbReference>
<reference evidence="2" key="1">
    <citation type="submission" date="2017-09" db="EMBL/GenBank/DDBJ databases">
        <authorList>
            <person name="Varghese N."/>
            <person name="Submissions S."/>
        </authorList>
    </citation>
    <scope>NUCLEOTIDE SEQUENCE [LARGE SCALE GENOMIC DNA]</scope>
    <source>
        <strain evidence="2">DSM 25885</strain>
    </source>
</reference>
<dbReference type="EMBL" id="OBEH01000002">
    <property type="protein sequence ID" value="SNY99401.1"/>
    <property type="molecule type" value="Genomic_DNA"/>
</dbReference>
<dbReference type="Proteomes" id="UP000219048">
    <property type="component" value="Unassembled WGS sequence"/>
</dbReference>
<name>A0A285MV99_9FLAO</name>
<accession>A0A285MV99</accession>
<dbReference type="AlphaFoldDB" id="A0A285MV99"/>
<sequence>MRTLIPTLVLFMFVLNSYGQIERDKALHFLGGNLFGLVGAGIAKQASDGNRTWTFIGSVAGSALIGVAKEAVDSGQRENGWDNDDLAATVLGGITVGVSIEIFSKKRNKRRPMGSLTTQRFNRDIFKIDMEANKAFVISTELPNFNSLGFSSLLSE</sequence>
<proteinExistence type="predicted"/>
<gene>
    <name evidence="1" type="ORF">SAMN06265377_1206</name>
</gene>
<evidence type="ECO:0000313" key="2">
    <source>
        <dbReference type="Proteomes" id="UP000219048"/>
    </source>
</evidence>
<evidence type="ECO:0000313" key="1">
    <source>
        <dbReference type="EMBL" id="SNY99401.1"/>
    </source>
</evidence>